<gene>
    <name evidence="8" type="ORF">NSU_3224</name>
</gene>
<dbReference type="InterPro" id="IPR036881">
    <property type="entry name" value="Glyco_hydro_3_C_sf"/>
</dbReference>
<dbReference type="PRINTS" id="PR00133">
    <property type="entry name" value="GLHYDRLASE3"/>
</dbReference>
<sequence>MKPETACVNGSNPAAGGSDDPLALSPADRAWVDARLGELSTEDKVGQLFVLSSINDDIDEIERHCALGVGGIHRFPGHDLEKAWAATHAAFERSAVPPLISGDIEGGSLSHFYACPVPNQLGLAAADDLELSRRIARIIAIESRAMGFNWTFSPVVDVNVNFRNPVVGTRSYGSNVDAIIAQAKVLVEELQAQGIAATAKHWPGDGIDDRDQHLVPTVNTLAMDEWDASYGRIYRAMIDAGVMAVMSAHIALPEYIRARDGNPGRDAFKPASLSKTLNLDFLRGELGFRGLIVSDATAMGGLNAWCERAEVVPAVIENGCDVFLFSRDAAADKQLMLDGLRHGLLSEERLEAAVDKVLSLKARLGLHRREPAELLPPLDAARAVLRKPGNMAVVDQASARAITLVKDTQALLPIDPARHKRVTIVVEEGWNFVSGAMPRSSSAFIEALRERGFEVRTFDSEAPPTRDDTDLLIYLIGQEATPAIAQIHIDWIKLHGGARKAMLRFNTEIPTLMVSLGQPYYLYDAPEIATYVNGYSGLDSVQKGVVERLVGEAAFTGVSPVDAFCGLEQARY</sequence>
<dbReference type="eggNOG" id="COG1472">
    <property type="taxonomic scope" value="Bacteria"/>
</dbReference>
<proteinExistence type="inferred from homology"/>
<evidence type="ECO:0000256" key="3">
    <source>
        <dbReference type="ARBA" id="ARBA00012663"/>
    </source>
</evidence>
<evidence type="ECO:0000256" key="6">
    <source>
        <dbReference type="SAM" id="MobiDB-lite"/>
    </source>
</evidence>
<dbReference type="SUPFAM" id="SSF51445">
    <property type="entry name" value="(Trans)glycosidases"/>
    <property type="match status" value="1"/>
</dbReference>
<keyword evidence="5" id="KW-0326">Glycosidase</keyword>
<dbReference type="OrthoDB" id="9781691at2"/>
<evidence type="ECO:0000256" key="2">
    <source>
        <dbReference type="ARBA" id="ARBA00005336"/>
    </source>
</evidence>
<evidence type="ECO:0000313" key="9">
    <source>
        <dbReference type="Proteomes" id="UP000004030"/>
    </source>
</evidence>
<dbReference type="GO" id="GO:0005975">
    <property type="term" value="P:carbohydrate metabolic process"/>
    <property type="evidence" value="ECO:0007669"/>
    <property type="project" value="InterPro"/>
</dbReference>
<comment type="catalytic activity">
    <reaction evidence="1">
        <text>Hydrolysis of terminal non-reducing N-acetyl-D-hexosamine residues in N-acetyl-beta-D-hexosaminides.</text>
        <dbReference type="EC" id="3.2.1.52"/>
    </reaction>
</comment>
<keyword evidence="4 8" id="KW-0378">Hydrolase</keyword>
<evidence type="ECO:0000256" key="5">
    <source>
        <dbReference type="ARBA" id="ARBA00023295"/>
    </source>
</evidence>
<dbReference type="Gene3D" id="3.20.20.300">
    <property type="entry name" value="Glycoside hydrolase, family 3, N-terminal domain"/>
    <property type="match status" value="1"/>
</dbReference>
<dbReference type="InterPro" id="IPR036962">
    <property type="entry name" value="Glyco_hydro_3_N_sf"/>
</dbReference>
<protein>
    <recommendedName>
        <fullName evidence="3">beta-N-acetylhexosaminidase</fullName>
        <ecNumber evidence="3">3.2.1.52</ecNumber>
    </recommendedName>
</protein>
<reference evidence="8 9" key="1">
    <citation type="journal article" date="2012" name="J. Bacteriol.">
        <title>Genome sequence of benzo(a)pyrene-degrading bacterium Novosphingobium pentaromativorans US6-1.</title>
        <authorList>
            <person name="Luo Y.R."/>
            <person name="Kang S.G."/>
            <person name="Kim S.J."/>
            <person name="Kim M.R."/>
            <person name="Li N."/>
            <person name="Lee J.H."/>
            <person name="Kwon K.K."/>
        </authorList>
    </citation>
    <scope>NUCLEOTIDE SEQUENCE [LARGE SCALE GENOMIC DNA]</scope>
    <source>
        <strain evidence="8 9">US6-1</strain>
    </source>
</reference>
<dbReference type="InterPro" id="IPR050226">
    <property type="entry name" value="NagZ_Beta-hexosaminidase"/>
</dbReference>
<dbReference type="GO" id="GO:0009254">
    <property type="term" value="P:peptidoglycan turnover"/>
    <property type="evidence" value="ECO:0007669"/>
    <property type="project" value="TreeGrafter"/>
</dbReference>
<dbReference type="EC" id="3.2.1.52" evidence="3"/>
<comment type="caution">
    <text evidence="8">The sequence shown here is derived from an EMBL/GenBank/DDBJ whole genome shotgun (WGS) entry which is preliminary data.</text>
</comment>
<keyword evidence="9" id="KW-1185">Reference proteome</keyword>
<name>G6EFV3_9SPHN</name>
<dbReference type="InterPro" id="IPR017853">
    <property type="entry name" value="GH"/>
</dbReference>
<dbReference type="EMBL" id="AGFM01000054">
    <property type="protein sequence ID" value="EHJ59642.1"/>
    <property type="molecule type" value="Genomic_DNA"/>
</dbReference>
<dbReference type="PANTHER" id="PTHR30480">
    <property type="entry name" value="BETA-HEXOSAMINIDASE-RELATED"/>
    <property type="match status" value="1"/>
</dbReference>
<dbReference type="Proteomes" id="UP000004030">
    <property type="component" value="Unassembled WGS sequence"/>
</dbReference>
<dbReference type="PATRIC" id="fig|1088721.3.peg.3181"/>
<dbReference type="PANTHER" id="PTHR30480:SF13">
    <property type="entry name" value="BETA-HEXOSAMINIDASE"/>
    <property type="match status" value="1"/>
</dbReference>
<dbReference type="Gene3D" id="3.40.50.1700">
    <property type="entry name" value="Glycoside hydrolase family 3 C-terminal domain"/>
    <property type="match status" value="1"/>
</dbReference>
<accession>G6EFV3</accession>
<dbReference type="GO" id="GO:0004563">
    <property type="term" value="F:beta-N-acetylhexosaminidase activity"/>
    <property type="evidence" value="ECO:0007669"/>
    <property type="project" value="UniProtKB-EC"/>
</dbReference>
<organism evidence="8 9">
    <name type="scientific">Novosphingobium pentaromativorans US6-1</name>
    <dbReference type="NCBI Taxonomy" id="1088721"/>
    <lineage>
        <taxon>Bacteria</taxon>
        <taxon>Pseudomonadati</taxon>
        <taxon>Pseudomonadota</taxon>
        <taxon>Alphaproteobacteria</taxon>
        <taxon>Sphingomonadales</taxon>
        <taxon>Sphingomonadaceae</taxon>
        <taxon>Novosphingobium</taxon>
    </lineage>
</organism>
<evidence type="ECO:0000313" key="8">
    <source>
        <dbReference type="EMBL" id="EHJ59642.1"/>
    </source>
</evidence>
<dbReference type="Pfam" id="PF00933">
    <property type="entry name" value="Glyco_hydro_3"/>
    <property type="match status" value="1"/>
</dbReference>
<evidence type="ECO:0000259" key="7">
    <source>
        <dbReference type="Pfam" id="PF00933"/>
    </source>
</evidence>
<dbReference type="AlphaFoldDB" id="G6EFV3"/>
<feature type="region of interest" description="Disordered" evidence="6">
    <location>
        <begin position="1"/>
        <end position="22"/>
    </location>
</feature>
<evidence type="ECO:0000256" key="1">
    <source>
        <dbReference type="ARBA" id="ARBA00001231"/>
    </source>
</evidence>
<feature type="domain" description="Glycoside hydrolase family 3 N-terminal" evidence="7">
    <location>
        <begin position="41"/>
        <end position="360"/>
    </location>
</feature>
<evidence type="ECO:0000256" key="4">
    <source>
        <dbReference type="ARBA" id="ARBA00022801"/>
    </source>
</evidence>
<dbReference type="InterPro" id="IPR001764">
    <property type="entry name" value="Glyco_hydro_3_N"/>
</dbReference>
<comment type="similarity">
    <text evidence="2">Belongs to the glycosyl hydrolase 3 family.</text>
</comment>
<dbReference type="RefSeq" id="WP_007014132.1">
    <property type="nucleotide sequence ID" value="NZ_AGFM01000054.1"/>
</dbReference>